<dbReference type="PANTHER" id="PTHR47245:SF2">
    <property type="entry name" value="PEPTIDYL-PROLYL CIS-TRANS ISOMERASE HP_0175-RELATED"/>
    <property type="match status" value="1"/>
</dbReference>
<dbReference type="SUPFAM" id="SSF109998">
    <property type="entry name" value="Triger factor/SurA peptide-binding domain-like"/>
    <property type="match status" value="1"/>
</dbReference>
<dbReference type="InterPro" id="IPR027304">
    <property type="entry name" value="Trigger_fact/SurA_dom_sf"/>
</dbReference>
<organism evidence="3">
    <name type="scientific">marine metagenome</name>
    <dbReference type="NCBI Taxonomy" id="408172"/>
    <lineage>
        <taxon>unclassified sequences</taxon>
        <taxon>metagenomes</taxon>
        <taxon>ecological metagenomes</taxon>
    </lineage>
</organism>
<dbReference type="InterPro" id="IPR046357">
    <property type="entry name" value="PPIase_dom_sf"/>
</dbReference>
<dbReference type="Gene3D" id="3.10.50.40">
    <property type="match status" value="1"/>
</dbReference>
<dbReference type="Pfam" id="PF00639">
    <property type="entry name" value="Rotamase"/>
    <property type="match status" value="1"/>
</dbReference>
<sequence>MIWMIVLSSIVPAGHGQEIVDFIVAVVDDEAILYSDVMQSTQMYFLQTRTDPSTMPQHDLTELQQRLMAQMINSRIIIAAAQRDSMAVPVDQIDNAIRQVTDQLTETYGSREALEQALAQDGFTLRDWHRLLRKQKQEEFQQRRLEEERFGQIRVSGKEVEEFFRTNQDSIPIKPVKVTISHIMATVRPEENREGELRARIEEIQRRINAGSDFAELARQFSEDLESARNGGDLGFFSRGDFIGEFEDAAFALGPGEISDVVRSSYGFLL</sequence>
<evidence type="ECO:0000259" key="2">
    <source>
        <dbReference type="PROSITE" id="PS50198"/>
    </source>
</evidence>
<keyword evidence="1" id="KW-0574">Periplasm</keyword>
<dbReference type="EMBL" id="UINC01110569">
    <property type="protein sequence ID" value="SVC78160.1"/>
    <property type="molecule type" value="Genomic_DNA"/>
</dbReference>
<feature type="non-terminal residue" evidence="3">
    <location>
        <position position="270"/>
    </location>
</feature>
<dbReference type="PROSITE" id="PS50198">
    <property type="entry name" value="PPIC_PPIASE_2"/>
    <property type="match status" value="1"/>
</dbReference>
<protein>
    <recommendedName>
        <fullName evidence="2">PpiC domain-containing protein</fullName>
    </recommendedName>
</protein>
<dbReference type="Gene3D" id="1.10.4030.10">
    <property type="entry name" value="Porin chaperone SurA, peptide-binding domain"/>
    <property type="match status" value="1"/>
</dbReference>
<evidence type="ECO:0000313" key="3">
    <source>
        <dbReference type="EMBL" id="SVC78160.1"/>
    </source>
</evidence>
<dbReference type="Pfam" id="PF09312">
    <property type="entry name" value="SurA_N"/>
    <property type="match status" value="1"/>
</dbReference>
<dbReference type="AlphaFoldDB" id="A0A382PZG0"/>
<evidence type="ECO:0000256" key="1">
    <source>
        <dbReference type="ARBA" id="ARBA00022764"/>
    </source>
</evidence>
<proteinExistence type="predicted"/>
<dbReference type="InterPro" id="IPR050245">
    <property type="entry name" value="PrsA_foldase"/>
</dbReference>
<name>A0A382PZG0_9ZZZZ</name>
<dbReference type="GO" id="GO:0003755">
    <property type="term" value="F:peptidyl-prolyl cis-trans isomerase activity"/>
    <property type="evidence" value="ECO:0007669"/>
    <property type="project" value="InterPro"/>
</dbReference>
<dbReference type="InterPro" id="IPR015391">
    <property type="entry name" value="SurA_N"/>
</dbReference>
<reference evidence="3" key="1">
    <citation type="submission" date="2018-05" db="EMBL/GenBank/DDBJ databases">
        <authorList>
            <person name="Lanie J.A."/>
            <person name="Ng W.-L."/>
            <person name="Kazmierczak K.M."/>
            <person name="Andrzejewski T.M."/>
            <person name="Davidsen T.M."/>
            <person name="Wayne K.J."/>
            <person name="Tettelin H."/>
            <person name="Glass J.I."/>
            <person name="Rusch D."/>
            <person name="Podicherti R."/>
            <person name="Tsui H.-C.T."/>
            <person name="Winkler M.E."/>
        </authorList>
    </citation>
    <scope>NUCLEOTIDE SEQUENCE</scope>
</reference>
<gene>
    <name evidence="3" type="ORF">METZ01_LOCUS331014</name>
</gene>
<dbReference type="SUPFAM" id="SSF54534">
    <property type="entry name" value="FKBP-like"/>
    <property type="match status" value="1"/>
</dbReference>
<accession>A0A382PZG0</accession>
<dbReference type="PROSITE" id="PS01096">
    <property type="entry name" value="PPIC_PPIASE_1"/>
    <property type="match status" value="1"/>
</dbReference>
<dbReference type="PANTHER" id="PTHR47245">
    <property type="entry name" value="PEPTIDYLPROLYL ISOMERASE"/>
    <property type="match status" value="1"/>
</dbReference>
<dbReference type="InterPro" id="IPR000297">
    <property type="entry name" value="PPIase_PpiC"/>
</dbReference>
<dbReference type="InterPro" id="IPR023058">
    <property type="entry name" value="PPIase_PpiC_CS"/>
</dbReference>
<feature type="domain" description="PpiC" evidence="2">
    <location>
        <begin position="175"/>
        <end position="270"/>
    </location>
</feature>